<comment type="caution">
    <text evidence="2">The sequence shown here is derived from an EMBL/GenBank/DDBJ whole genome shotgun (WGS) entry which is preliminary data.</text>
</comment>
<feature type="domain" description="Lantibiotic dehydratase N-terminal" evidence="1">
    <location>
        <begin position="73"/>
        <end position="374"/>
    </location>
</feature>
<dbReference type="InterPro" id="IPR006827">
    <property type="entry name" value="Lant_deHydtase_N"/>
</dbReference>
<proteinExistence type="predicted"/>
<reference evidence="2 3" key="1">
    <citation type="submission" date="2019-07" db="EMBL/GenBank/DDBJ databases">
        <title>R&amp;d 2014.</title>
        <authorList>
            <person name="Klenk H.-P."/>
        </authorList>
    </citation>
    <scope>NUCLEOTIDE SEQUENCE [LARGE SCALE GENOMIC DNA]</scope>
    <source>
        <strain evidence="2 3">DSM 43912</strain>
    </source>
</reference>
<sequence length="758" mass="84569">MVDVLGGGGPEAGTGPGAPDSLVPIGRNWGMWPVVLLRSVGHAAEQLRDFLAAAEEQRHTGSGLREVVERFAADPWLLEAMCWQNPTIVNSWLGRYATEGVGGTKRPTYYRGKLLTLGVYLQRYATRNETIGFFGPIAWAHLDPRRDLLVEVGGKGERVRHTTYFEPWALTALARAWEAEPEVRWHLPVVVNQAGALRDDAFVRPRRGPHPLTDDQRLVLRHLGGSGYADEVLGALGADWDRARLTDVLDTLQRAGCLHWGFDITVVGGSEEVLDAQLARLPDEPRHRLRADLHQLSRLRRDVCAAAGDATGVWRATNALAESFEAISGVDSSVQKRTNPDCRELLYHDVTVDWDATLGARAVDGLAGPLELLMETCRYASWRFAAGIEDRARTALRRDPSLEAVFDELLPELDDRRPGRIVRSVMAEVRRIVAELLAAEPGVEAPDGSRVHRSAALRQRWLAAFAAPRAGWSAAELHSTDIMLARRDDEHLWVLGELHTTINPLDYRFCLENQPEPGRLEALIDAATPPERFIAAVPPTPRLSPRTAPPPAAYLPDKHRYWTLWPRTSMPASVPKLSCVDLRVVERDGTVVVVDGTGRVVTRLTEFIGEFLSLALYNTLSIFPEADRMPRVRIDDLVVQRVYRRIPVREFAPLLAAPPSRVELAGFFRDRGLPRYSFVRVPGEPKPVFCDAQSWITTHNVVRLVRKVADRPDAMVKVQEMLPDFDDLWLTGPDGRTRTSEFRFVLQDRQGTGGDGVR</sequence>
<dbReference type="Proteomes" id="UP000319728">
    <property type="component" value="Unassembled WGS sequence"/>
</dbReference>
<name>A0A562WHL4_9ACTN</name>
<dbReference type="OrthoDB" id="8428173at2"/>
<organism evidence="2 3">
    <name type="scientific">Micromonospora sagamiensis</name>
    <dbReference type="NCBI Taxonomy" id="47875"/>
    <lineage>
        <taxon>Bacteria</taxon>
        <taxon>Bacillati</taxon>
        <taxon>Actinomycetota</taxon>
        <taxon>Actinomycetes</taxon>
        <taxon>Micromonosporales</taxon>
        <taxon>Micromonosporaceae</taxon>
        <taxon>Micromonospora</taxon>
    </lineage>
</organism>
<evidence type="ECO:0000313" key="2">
    <source>
        <dbReference type="EMBL" id="TWJ29638.1"/>
    </source>
</evidence>
<dbReference type="RefSeq" id="WP_145818521.1">
    <property type="nucleotide sequence ID" value="NZ_AP023438.1"/>
</dbReference>
<accession>A0A562WHL4</accession>
<gene>
    <name evidence="2" type="ORF">JD81_03149</name>
</gene>
<dbReference type="Pfam" id="PF04738">
    <property type="entry name" value="Lant_dehydr_N"/>
    <property type="match status" value="1"/>
</dbReference>
<keyword evidence="3" id="KW-1185">Reference proteome</keyword>
<evidence type="ECO:0000259" key="1">
    <source>
        <dbReference type="Pfam" id="PF04738"/>
    </source>
</evidence>
<evidence type="ECO:0000313" key="3">
    <source>
        <dbReference type="Proteomes" id="UP000319728"/>
    </source>
</evidence>
<protein>
    <submittedName>
        <fullName evidence="2">Lantibiotic biosynthesis dehydratase-like protein</fullName>
    </submittedName>
</protein>
<dbReference type="EMBL" id="VLLP01000001">
    <property type="protein sequence ID" value="TWJ29638.1"/>
    <property type="molecule type" value="Genomic_DNA"/>
</dbReference>
<dbReference type="AlphaFoldDB" id="A0A562WHL4"/>